<dbReference type="Pfam" id="PF03061">
    <property type="entry name" value="4HBT"/>
    <property type="match status" value="1"/>
</dbReference>
<dbReference type="KEGG" id="tbw:NCTC13354_00068"/>
<keyword evidence="1 3" id="KW-0378">Hydrolase</keyword>
<dbReference type="RefSeq" id="WP_126415601.1">
    <property type="nucleotide sequence ID" value="NZ_LR134476.1"/>
</dbReference>
<dbReference type="SUPFAM" id="SSF54637">
    <property type="entry name" value="Thioesterase/thiol ester dehydrase-isomerase"/>
    <property type="match status" value="1"/>
</dbReference>
<reference evidence="3 4" key="1">
    <citation type="submission" date="2018-12" db="EMBL/GenBank/DDBJ databases">
        <authorList>
            <consortium name="Pathogen Informatics"/>
        </authorList>
    </citation>
    <scope>NUCLEOTIDE SEQUENCE [LARGE SCALE GENOMIC DNA]</scope>
    <source>
        <strain evidence="3 4">NCTC13354</strain>
    </source>
</reference>
<evidence type="ECO:0000313" key="4">
    <source>
        <dbReference type="Proteomes" id="UP000269542"/>
    </source>
</evidence>
<evidence type="ECO:0000256" key="1">
    <source>
        <dbReference type="ARBA" id="ARBA00022801"/>
    </source>
</evidence>
<dbReference type="OrthoDB" id="9798208at2"/>
<dbReference type="InterPro" id="IPR006683">
    <property type="entry name" value="Thioestr_dom"/>
</dbReference>
<accession>A0A448PC32</accession>
<dbReference type="AlphaFoldDB" id="A0A448PC32"/>
<organism evidence="3 4">
    <name type="scientific">Trueperella bialowiezensis</name>
    <dbReference type="NCBI Taxonomy" id="312285"/>
    <lineage>
        <taxon>Bacteria</taxon>
        <taxon>Bacillati</taxon>
        <taxon>Actinomycetota</taxon>
        <taxon>Actinomycetes</taxon>
        <taxon>Actinomycetales</taxon>
        <taxon>Actinomycetaceae</taxon>
        <taxon>Trueperella</taxon>
    </lineage>
</organism>
<proteinExistence type="predicted"/>
<keyword evidence="4" id="KW-1185">Reference proteome</keyword>
<evidence type="ECO:0000259" key="2">
    <source>
        <dbReference type="Pfam" id="PF03061"/>
    </source>
</evidence>
<dbReference type="NCBIfam" id="TIGR00369">
    <property type="entry name" value="unchar_dom_1"/>
    <property type="match status" value="1"/>
</dbReference>
<dbReference type="Proteomes" id="UP000269542">
    <property type="component" value="Chromosome"/>
</dbReference>
<dbReference type="Gene3D" id="3.10.129.10">
    <property type="entry name" value="Hotdog Thioesterase"/>
    <property type="match status" value="1"/>
</dbReference>
<feature type="domain" description="Thioesterase" evidence="2">
    <location>
        <begin position="37"/>
        <end position="111"/>
    </location>
</feature>
<evidence type="ECO:0000313" key="3">
    <source>
        <dbReference type="EMBL" id="VEI12392.1"/>
    </source>
</evidence>
<gene>
    <name evidence="3" type="primary">entH</name>
    <name evidence="3" type="ORF">NCTC13354_00068</name>
</gene>
<dbReference type="GO" id="GO:0016289">
    <property type="term" value="F:acyl-CoA hydrolase activity"/>
    <property type="evidence" value="ECO:0007669"/>
    <property type="project" value="UniProtKB-ARBA"/>
</dbReference>
<sequence length="125" mass="12965">MNTNWTQLADTLEITVITNTPSECVVDMPTHAARQPYGALHGGANGVVVEHAGSLLAHANAPDGKIAVGTELSVAQLAPNTTDTVRARATTLKAGRSSFTALVDVVDAAGHRTASGRLTCVYISR</sequence>
<dbReference type="InterPro" id="IPR029069">
    <property type="entry name" value="HotDog_dom_sf"/>
</dbReference>
<dbReference type="EC" id="3.1.2.-" evidence="3"/>
<dbReference type="CDD" id="cd03443">
    <property type="entry name" value="PaaI_thioesterase"/>
    <property type="match status" value="1"/>
</dbReference>
<dbReference type="EMBL" id="LR134476">
    <property type="protein sequence ID" value="VEI12392.1"/>
    <property type="molecule type" value="Genomic_DNA"/>
</dbReference>
<name>A0A448PC32_9ACTO</name>
<protein>
    <submittedName>
        <fullName evidence="3">Proofreading thioesterase EntH</fullName>
        <ecNumber evidence="3">3.1.2.-</ecNumber>
    </submittedName>
</protein>
<dbReference type="InterPro" id="IPR003736">
    <property type="entry name" value="PAAI_dom"/>
</dbReference>